<dbReference type="SMART" id="SM00862">
    <property type="entry name" value="Trans_reg_C"/>
    <property type="match status" value="1"/>
</dbReference>
<dbReference type="InterPro" id="IPR039420">
    <property type="entry name" value="WalR-like"/>
</dbReference>
<feature type="modified residue" description="4-aspartylphosphate" evidence="7">
    <location>
        <position position="65"/>
    </location>
</feature>
<evidence type="ECO:0000313" key="12">
    <source>
        <dbReference type="Proteomes" id="UP000284219"/>
    </source>
</evidence>
<dbReference type="PANTHER" id="PTHR48111:SF73">
    <property type="entry name" value="ALKALINE PHOSPHATASE SYNTHESIS TRANSCRIPTIONAL REGULATORY PROTEIN PHOP"/>
    <property type="match status" value="1"/>
</dbReference>
<dbReference type="EMBL" id="MCHY01000001">
    <property type="protein sequence ID" value="RKD27110.1"/>
    <property type="molecule type" value="Genomic_DNA"/>
</dbReference>
<keyword evidence="12" id="KW-1185">Reference proteome</keyword>
<keyword evidence="4" id="KW-0805">Transcription regulation</keyword>
<dbReference type="FunFam" id="3.40.50.2300:FF:000001">
    <property type="entry name" value="DNA-binding response regulator PhoB"/>
    <property type="match status" value="1"/>
</dbReference>
<dbReference type="GO" id="GO:0032993">
    <property type="term" value="C:protein-DNA complex"/>
    <property type="evidence" value="ECO:0007669"/>
    <property type="project" value="TreeGrafter"/>
</dbReference>
<name>A0A419SRG6_9BACL</name>
<keyword evidence="5 8" id="KW-0238">DNA-binding</keyword>
<gene>
    <name evidence="11" type="ORF">BEP19_00625</name>
</gene>
<evidence type="ECO:0000256" key="4">
    <source>
        <dbReference type="ARBA" id="ARBA00023015"/>
    </source>
</evidence>
<evidence type="ECO:0000259" key="10">
    <source>
        <dbReference type="PROSITE" id="PS51755"/>
    </source>
</evidence>
<sequence length="238" mass="27266">MFRKGGAWFTKKKAHRVLVIDDEAPMRKLLEVYLRDSLYDVLTASGGDQAVDMLKKGSFDLVLLDIMMPYKDGWAVCREIRSFSDIPIIMLTARDQTVDKVKGLKLGADDYITKPFEEMELLARIEALFRRSEPKGPTEPQSQSHGITIDPTTHSVFANGQPIELTPKEFELLYTFLTNKGRVYNRELLLEMIWDLDYEGDLRTVDTHVKNLREKLRKHGLDANSIIKTVWGVGYKGQ</sequence>
<dbReference type="Pfam" id="PF00486">
    <property type="entry name" value="Trans_reg_C"/>
    <property type="match status" value="1"/>
</dbReference>
<dbReference type="InterPro" id="IPR011006">
    <property type="entry name" value="CheY-like_superfamily"/>
</dbReference>
<dbReference type="InterPro" id="IPR001789">
    <property type="entry name" value="Sig_transdc_resp-reg_receiver"/>
</dbReference>
<dbReference type="Gene3D" id="1.10.10.10">
    <property type="entry name" value="Winged helix-like DNA-binding domain superfamily/Winged helix DNA-binding domain"/>
    <property type="match status" value="1"/>
</dbReference>
<dbReference type="CDD" id="cd00383">
    <property type="entry name" value="trans_reg_C"/>
    <property type="match status" value="1"/>
</dbReference>
<keyword evidence="3" id="KW-0902">Two-component regulatory system</keyword>
<dbReference type="GO" id="GO:0006355">
    <property type="term" value="P:regulation of DNA-templated transcription"/>
    <property type="evidence" value="ECO:0007669"/>
    <property type="project" value="InterPro"/>
</dbReference>
<dbReference type="FunFam" id="1.10.10.10:FF:000018">
    <property type="entry name" value="DNA-binding response regulator ResD"/>
    <property type="match status" value="1"/>
</dbReference>
<evidence type="ECO:0000256" key="1">
    <source>
        <dbReference type="ARBA" id="ARBA00004496"/>
    </source>
</evidence>
<dbReference type="Gene3D" id="6.10.250.690">
    <property type="match status" value="1"/>
</dbReference>
<dbReference type="PROSITE" id="PS51755">
    <property type="entry name" value="OMPR_PHOB"/>
    <property type="match status" value="1"/>
</dbReference>
<feature type="DNA-binding region" description="OmpR/PhoB-type" evidence="8">
    <location>
        <begin position="139"/>
        <end position="238"/>
    </location>
</feature>
<evidence type="ECO:0000256" key="8">
    <source>
        <dbReference type="PROSITE-ProRule" id="PRU01091"/>
    </source>
</evidence>
<feature type="domain" description="Response regulatory" evidence="9">
    <location>
        <begin position="16"/>
        <end position="129"/>
    </location>
</feature>
<dbReference type="PROSITE" id="PS50110">
    <property type="entry name" value="RESPONSE_REGULATORY"/>
    <property type="match status" value="1"/>
</dbReference>
<evidence type="ECO:0000256" key="6">
    <source>
        <dbReference type="ARBA" id="ARBA00023163"/>
    </source>
</evidence>
<dbReference type="PANTHER" id="PTHR48111">
    <property type="entry name" value="REGULATOR OF RPOS"/>
    <property type="match status" value="1"/>
</dbReference>
<dbReference type="InterPro" id="IPR001867">
    <property type="entry name" value="OmpR/PhoB-type_DNA-bd"/>
</dbReference>
<reference evidence="11 12" key="1">
    <citation type="submission" date="2016-08" db="EMBL/GenBank/DDBJ databases">
        <title>Novel Firmicute Genomes.</title>
        <authorList>
            <person name="Poppleton D.I."/>
            <person name="Gribaldo S."/>
        </authorList>
    </citation>
    <scope>NUCLEOTIDE SEQUENCE [LARGE SCALE GENOMIC DNA]</scope>
    <source>
        <strain evidence="11 12">RAOx-1</strain>
    </source>
</reference>
<dbReference type="GO" id="GO:0005829">
    <property type="term" value="C:cytosol"/>
    <property type="evidence" value="ECO:0007669"/>
    <property type="project" value="TreeGrafter"/>
</dbReference>
<evidence type="ECO:0000313" key="11">
    <source>
        <dbReference type="EMBL" id="RKD27110.1"/>
    </source>
</evidence>
<evidence type="ECO:0000256" key="5">
    <source>
        <dbReference type="ARBA" id="ARBA00023125"/>
    </source>
</evidence>
<comment type="subcellular location">
    <subcellularLocation>
        <location evidence="1">Cytoplasm</location>
    </subcellularLocation>
</comment>
<dbReference type="OrthoDB" id="9790442at2"/>
<dbReference type="GO" id="GO:0000156">
    <property type="term" value="F:phosphorelay response regulator activity"/>
    <property type="evidence" value="ECO:0007669"/>
    <property type="project" value="TreeGrafter"/>
</dbReference>
<dbReference type="InterPro" id="IPR036388">
    <property type="entry name" value="WH-like_DNA-bd_sf"/>
</dbReference>
<evidence type="ECO:0000259" key="9">
    <source>
        <dbReference type="PROSITE" id="PS50110"/>
    </source>
</evidence>
<dbReference type="AlphaFoldDB" id="A0A419SRG6"/>
<proteinExistence type="predicted"/>
<dbReference type="Gene3D" id="3.40.50.2300">
    <property type="match status" value="1"/>
</dbReference>
<dbReference type="RefSeq" id="WP_120187932.1">
    <property type="nucleotide sequence ID" value="NZ_MCHY01000001.1"/>
</dbReference>
<comment type="caution">
    <text evidence="11">The sequence shown here is derived from an EMBL/GenBank/DDBJ whole genome shotgun (WGS) entry which is preliminary data.</text>
</comment>
<keyword evidence="6" id="KW-0804">Transcription</keyword>
<accession>A0A419SRG6</accession>
<evidence type="ECO:0000256" key="3">
    <source>
        <dbReference type="ARBA" id="ARBA00023012"/>
    </source>
</evidence>
<organism evidence="11 12">
    <name type="scientific">Ammoniphilus oxalaticus</name>
    <dbReference type="NCBI Taxonomy" id="66863"/>
    <lineage>
        <taxon>Bacteria</taxon>
        <taxon>Bacillati</taxon>
        <taxon>Bacillota</taxon>
        <taxon>Bacilli</taxon>
        <taxon>Bacillales</taxon>
        <taxon>Paenibacillaceae</taxon>
        <taxon>Aneurinibacillus group</taxon>
        <taxon>Ammoniphilus</taxon>
    </lineage>
</organism>
<protein>
    <submittedName>
        <fullName evidence="11">DNA-binding response regulator</fullName>
    </submittedName>
</protein>
<dbReference type="CDD" id="cd17574">
    <property type="entry name" value="REC_OmpR"/>
    <property type="match status" value="1"/>
</dbReference>
<evidence type="ECO:0000256" key="2">
    <source>
        <dbReference type="ARBA" id="ARBA00022553"/>
    </source>
</evidence>
<dbReference type="GO" id="GO:0000976">
    <property type="term" value="F:transcription cis-regulatory region binding"/>
    <property type="evidence" value="ECO:0007669"/>
    <property type="project" value="TreeGrafter"/>
</dbReference>
<dbReference type="Proteomes" id="UP000284219">
    <property type="component" value="Unassembled WGS sequence"/>
</dbReference>
<dbReference type="Pfam" id="PF00072">
    <property type="entry name" value="Response_reg"/>
    <property type="match status" value="1"/>
</dbReference>
<keyword evidence="2 7" id="KW-0597">Phosphoprotein</keyword>
<evidence type="ECO:0000256" key="7">
    <source>
        <dbReference type="PROSITE-ProRule" id="PRU00169"/>
    </source>
</evidence>
<feature type="domain" description="OmpR/PhoB-type" evidence="10">
    <location>
        <begin position="139"/>
        <end position="238"/>
    </location>
</feature>
<dbReference type="SUPFAM" id="SSF52172">
    <property type="entry name" value="CheY-like"/>
    <property type="match status" value="1"/>
</dbReference>
<dbReference type="SMART" id="SM00448">
    <property type="entry name" value="REC"/>
    <property type="match status" value="1"/>
</dbReference>